<sequence length="148" mass="16365">MFKNKDCPQFDSACLTSTGILACACKFIDPIHTEDIPDIQLNFEAKGLEIFEPEVTADRLKQALDDALEWSVTAIDLSERLRSDYGTAPWEKGATSKANDTDYALLHLGALALLGNIETLQSYQQSFTAGDHLGFDESINKTHLERAL</sequence>
<comment type="caution">
    <text evidence="1">The sequence shown here is derived from an EMBL/GenBank/DDBJ whole genome shotgun (WGS) entry which is preliminary data.</text>
</comment>
<name>A0A840E4K4_9HYPH</name>
<evidence type="ECO:0000313" key="2">
    <source>
        <dbReference type="Proteomes" id="UP000585970"/>
    </source>
</evidence>
<dbReference type="Pfam" id="PF22499">
    <property type="entry name" value="DUF6990"/>
    <property type="match status" value="1"/>
</dbReference>
<dbReference type="Proteomes" id="UP000585970">
    <property type="component" value="Unassembled WGS sequence"/>
</dbReference>
<gene>
    <name evidence="1" type="ORF">GGR08_001364</name>
</gene>
<dbReference type="InterPro" id="IPR054259">
    <property type="entry name" value="DUF6990"/>
</dbReference>
<organism evidence="1 2">
    <name type="scientific">Bartonella fuyuanensis</name>
    <dbReference type="NCBI Taxonomy" id="1460968"/>
    <lineage>
        <taxon>Bacteria</taxon>
        <taxon>Pseudomonadati</taxon>
        <taxon>Pseudomonadota</taxon>
        <taxon>Alphaproteobacteria</taxon>
        <taxon>Hyphomicrobiales</taxon>
        <taxon>Bartonellaceae</taxon>
        <taxon>Bartonella</taxon>
    </lineage>
</organism>
<accession>A0A840E4K4</accession>
<keyword evidence="2" id="KW-1185">Reference proteome</keyword>
<dbReference type="AlphaFoldDB" id="A0A840E4K4"/>
<proteinExistence type="predicted"/>
<reference evidence="1 2" key="1">
    <citation type="submission" date="2020-08" db="EMBL/GenBank/DDBJ databases">
        <title>Genomic Encyclopedia of Type Strains, Phase IV (KMG-IV): sequencing the most valuable type-strain genomes for metagenomic binning, comparative biology and taxonomic classification.</title>
        <authorList>
            <person name="Goeker M."/>
        </authorList>
    </citation>
    <scope>NUCLEOTIDE SEQUENCE [LARGE SCALE GENOMIC DNA]</scope>
    <source>
        <strain evidence="1 2">DSM 100694</strain>
    </source>
</reference>
<dbReference type="PROSITE" id="PS51257">
    <property type="entry name" value="PROKAR_LIPOPROTEIN"/>
    <property type="match status" value="1"/>
</dbReference>
<dbReference type="EMBL" id="JACIFE010000019">
    <property type="protein sequence ID" value="MBB4077048.1"/>
    <property type="molecule type" value="Genomic_DNA"/>
</dbReference>
<protein>
    <submittedName>
        <fullName evidence="1">Uncharacterized protein</fullName>
    </submittedName>
</protein>
<evidence type="ECO:0000313" key="1">
    <source>
        <dbReference type="EMBL" id="MBB4077048.1"/>
    </source>
</evidence>
<feature type="non-terminal residue" evidence="1">
    <location>
        <position position="148"/>
    </location>
</feature>